<dbReference type="KEGG" id="ccp:CHC_T00003790001"/>
<dbReference type="AlphaFoldDB" id="R7QCL2"/>
<dbReference type="RefSeq" id="XP_005715019.1">
    <property type="nucleotide sequence ID" value="XM_005714962.1"/>
</dbReference>
<keyword evidence="2" id="KW-1185">Reference proteome</keyword>
<protein>
    <submittedName>
        <fullName evidence="1">Uncharacterized protein</fullName>
    </submittedName>
</protein>
<accession>R7QCL2</accession>
<evidence type="ECO:0000313" key="1">
    <source>
        <dbReference type="EMBL" id="CDF35200.1"/>
    </source>
</evidence>
<dbReference type="Gramene" id="CDF35200">
    <property type="protein sequence ID" value="CDF35200"/>
    <property type="gene ID" value="CHC_T00003790001"/>
</dbReference>
<dbReference type="EMBL" id="HG001722">
    <property type="protein sequence ID" value="CDF35200.1"/>
    <property type="molecule type" value="Genomic_DNA"/>
</dbReference>
<evidence type="ECO:0000313" key="2">
    <source>
        <dbReference type="Proteomes" id="UP000012073"/>
    </source>
</evidence>
<gene>
    <name evidence="1" type="ORF">CHC_T00003790001</name>
</gene>
<sequence length="170" mass="19057">MAGQIALWGSLDADASVVIGVPDRIDLCDRLTQIRFTRDGDIIVAWWSGLLIRYTFCKNKASCVWKLTSAQWRGREFCTFSGTFFAFATDGNGERAVVTRGDGVIYYVHLATGESSKRILSLSQRKVVVKGLCTCAQGTFLWLRDSRRLFRIEWPDREHEASSSALNGIP</sequence>
<dbReference type="GeneID" id="17322735"/>
<name>R7QCL2_CHOCR</name>
<organism evidence="1 2">
    <name type="scientific">Chondrus crispus</name>
    <name type="common">Carrageen Irish moss</name>
    <name type="synonym">Polymorpha crispa</name>
    <dbReference type="NCBI Taxonomy" id="2769"/>
    <lineage>
        <taxon>Eukaryota</taxon>
        <taxon>Rhodophyta</taxon>
        <taxon>Florideophyceae</taxon>
        <taxon>Rhodymeniophycidae</taxon>
        <taxon>Gigartinales</taxon>
        <taxon>Gigartinaceae</taxon>
        <taxon>Chondrus</taxon>
    </lineage>
</organism>
<dbReference type="Proteomes" id="UP000012073">
    <property type="component" value="Unassembled WGS sequence"/>
</dbReference>
<dbReference type="InterPro" id="IPR011044">
    <property type="entry name" value="Quino_amine_DH_bsu"/>
</dbReference>
<reference evidence="2" key="1">
    <citation type="journal article" date="2013" name="Proc. Natl. Acad. Sci. U.S.A.">
        <title>Genome structure and metabolic features in the red seaweed Chondrus crispus shed light on evolution of the Archaeplastida.</title>
        <authorList>
            <person name="Collen J."/>
            <person name="Porcel B."/>
            <person name="Carre W."/>
            <person name="Ball S.G."/>
            <person name="Chaparro C."/>
            <person name="Tonon T."/>
            <person name="Barbeyron T."/>
            <person name="Michel G."/>
            <person name="Noel B."/>
            <person name="Valentin K."/>
            <person name="Elias M."/>
            <person name="Artiguenave F."/>
            <person name="Arun A."/>
            <person name="Aury J.M."/>
            <person name="Barbosa-Neto J.F."/>
            <person name="Bothwell J.H."/>
            <person name="Bouget F.Y."/>
            <person name="Brillet L."/>
            <person name="Cabello-Hurtado F."/>
            <person name="Capella-Gutierrez S."/>
            <person name="Charrier B."/>
            <person name="Cladiere L."/>
            <person name="Cock J.M."/>
            <person name="Coelho S.M."/>
            <person name="Colleoni C."/>
            <person name="Czjzek M."/>
            <person name="Da Silva C."/>
            <person name="Delage L."/>
            <person name="Denoeud F."/>
            <person name="Deschamps P."/>
            <person name="Dittami S.M."/>
            <person name="Gabaldon T."/>
            <person name="Gachon C.M."/>
            <person name="Groisillier A."/>
            <person name="Herve C."/>
            <person name="Jabbari K."/>
            <person name="Katinka M."/>
            <person name="Kloareg B."/>
            <person name="Kowalczyk N."/>
            <person name="Labadie K."/>
            <person name="Leblanc C."/>
            <person name="Lopez P.J."/>
            <person name="McLachlan D.H."/>
            <person name="Meslet-Cladiere L."/>
            <person name="Moustafa A."/>
            <person name="Nehr Z."/>
            <person name="Nyvall Collen P."/>
            <person name="Panaud O."/>
            <person name="Partensky F."/>
            <person name="Poulain J."/>
            <person name="Rensing S.A."/>
            <person name="Rousvoal S."/>
            <person name="Samson G."/>
            <person name="Symeonidi A."/>
            <person name="Weissenbach J."/>
            <person name="Zambounis A."/>
            <person name="Wincker P."/>
            <person name="Boyen C."/>
        </authorList>
    </citation>
    <scope>NUCLEOTIDE SEQUENCE [LARGE SCALE GENOMIC DNA]</scope>
    <source>
        <strain evidence="2">cv. Stackhouse</strain>
    </source>
</reference>
<proteinExistence type="predicted"/>
<dbReference type="SUPFAM" id="SSF50969">
    <property type="entry name" value="YVTN repeat-like/Quinoprotein amine dehydrogenase"/>
    <property type="match status" value="1"/>
</dbReference>